<evidence type="ECO:0000256" key="3">
    <source>
        <dbReference type="ARBA" id="ARBA00022692"/>
    </source>
</evidence>
<dbReference type="PROSITE" id="PS50280">
    <property type="entry name" value="SET"/>
    <property type="match status" value="1"/>
</dbReference>
<dbReference type="PANTHER" id="PTHR15351:SF3">
    <property type="entry name" value="ERLIN"/>
    <property type="match status" value="1"/>
</dbReference>
<dbReference type="InterPro" id="IPR001214">
    <property type="entry name" value="SET_dom"/>
</dbReference>
<evidence type="ECO:0000313" key="10">
    <source>
        <dbReference type="EMBL" id="CAH2043999.1"/>
    </source>
</evidence>
<dbReference type="SMART" id="SM00244">
    <property type="entry name" value="PHB"/>
    <property type="match status" value="1"/>
</dbReference>
<feature type="non-terminal residue" evidence="10">
    <location>
        <position position="1"/>
    </location>
</feature>
<evidence type="ECO:0000313" key="11">
    <source>
        <dbReference type="Proteomes" id="UP000837857"/>
    </source>
</evidence>
<keyword evidence="5" id="KW-0735">Signal-anchor</keyword>
<dbReference type="InterPro" id="IPR033294">
    <property type="entry name" value="Erlin1/2"/>
</dbReference>
<dbReference type="Gene3D" id="1.10.220.160">
    <property type="match status" value="1"/>
</dbReference>
<feature type="domain" description="SET" evidence="9">
    <location>
        <begin position="3"/>
        <end position="247"/>
    </location>
</feature>
<keyword evidence="4" id="KW-0256">Endoplasmic reticulum</keyword>
<dbReference type="Gene3D" id="6.10.140.2220">
    <property type="match status" value="1"/>
</dbReference>
<evidence type="ECO:0000259" key="9">
    <source>
        <dbReference type="PROSITE" id="PS50280"/>
    </source>
</evidence>
<keyword evidence="7" id="KW-0472">Membrane</keyword>
<keyword evidence="3" id="KW-0812">Transmembrane</keyword>
<keyword evidence="6" id="KW-1133">Transmembrane helix</keyword>
<evidence type="ECO:0000256" key="6">
    <source>
        <dbReference type="ARBA" id="ARBA00022989"/>
    </source>
</evidence>
<evidence type="ECO:0000256" key="7">
    <source>
        <dbReference type="ARBA" id="ARBA00023136"/>
    </source>
</evidence>
<dbReference type="InterPro" id="IPR046341">
    <property type="entry name" value="SET_dom_sf"/>
</dbReference>
<evidence type="ECO:0000256" key="2">
    <source>
        <dbReference type="ARBA" id="ARBA00008164"/>
    </source>
</evidence>
<comment type="similarity">
    <text evidence="2">Belongs to the band 7/mec-2 family.</text>
</comment>
<dbReference type="Pfam" id="PF00856">
    <property type="entry name" value="SET"/>
    <property type="match status" value="1"/>
</dbReference>
<dbReference type="InterPro" id="IPR001107">
    <property type="entry name" value="Band_7"/>
</dbReference>
<dbReference type="Pfam" id="PF01145">
    <property type="entry name" value="Band_7"/>
    <property type="match status" value="1"/>
</dbReference>
<dbReference type="Proteomes" id="UP000837857">
    <property type="component" value="Chromosome 15"/>
</dbReference>
<organism evidence="10 11">
    <name type="scientific">Iphiclides podalirius</name>
    <name type="common">scarce swallowtail</name>
    <dbReference type="NCBI Taxonomy" id="110791"/>
    <lineage>
        <taxon>Eukaryota</taxon>
        <taxon>Metazoa</taxon>
        <taxon>Ecdysozoa</taxon>
        <taxon>Arthropoda</taxon>
        <taxon>Hexapoda</taxon>
        <taxon>Insecta</taxon>
        <taxon>Pterygota</taxon>
        <taxon>Neoptera</taxon>
        <taxon>Endopterygota</taxon>
        <taxon>Lepidoptera</taxon>
        <taxon>Glossata</taxon>
        <taxon>Ditrysia</taxon>
        <taxon>Papilionoidea</taxon>
        <taxon>Papilionidae</taxon>
        <taxon>Papilioninae</taxon>
        <taxon>Iphiclides</taxon>
    </lineage>
</organism>
<evidence type="ECO:0000256" key="5">
    <source>
        <dbReference type="ARBA" id="ARBA00022968"/>
    </source>
</evidence>
<protein>
    <recommendedName>
        <fullName evidence="9">SET domain-containing protein</fullName>
    </recommendedName>
</protein>
<evidence type="ECO:0000256" key="4">
    <source>
        <dbReference type="ARBA" id="ARBA00022824"/>
    </source>
</evidence>
<accession>A0ABN8I6I9</accession>
<reference evidence="10" key="1">
    <citation type="submission" date="2022-03" db="EMBL/GenBank/DDBJ databases">
        <authorList>
            <person name="Martin H S."/>
        </authorList>
    </citation>
    <scope>NUCLEOTIDE SEQUENCE</scope>
</reference>
<dbReference type="PANTHER" id="PTHR15351">
    <property type="entry name" value="ERLIN (ER LIPID RAFT ASSOCIATED PROTEIN) HOMOLOG"/>
    <property type="match status" value="1"/>
</dbReference>
<dbReference type="SUPFAM" id="SSF82199">
    <property type="entry name" value="SET domain"/>
    <property type="match status" value="1"/>
</dbReference>
<name>A0ABN8I6I9_9NEOP</name>
<dbReference type="CDD" id="cd03406">
    <property type="entry name" value="SPFH_like_u3"/>
    <property type="match status" value="1"/>
</dbReference>
<evidence type="ECO:0000256" key="1">
    <source>
        <dbReference type="ARBA" id="ARBA00004648"/>
    </source>
</evidence>
<comment type="subcellular location">
    <subcellularLocation>
        <location evidence="1">Endoplasmic reticulum membrane</location>
        <topology evidence="1">Single-pass type II membrane protein</topology>
    </subcellularLocation>
</comment>
<sequence length="799" mass="90083">MNEKYEIQCSEKFGRYLVAAKDLKAGETILSDTPFVLGPNSDSSLICFNCYLPLLSKFFFCNRCAVAPICPGDGCPQQLSKWHTQSECDHFRTLKLSKGVNPMIMVQNVGSLLVIRALLMKDRDKTAWKAFMQLETHLNERKDTSIWEHCENTDKFVTSLGLLEGAEDTNIVQKICAAIDVNSFEVRGPVVPAIGCSELLRGVYLKAALMAHDCVGNTHMAIDDNNVLVCHASTDIKKGEPIFNRYTDPLKGTAERQQHLLIGKYFICTCNRCQDATEMGTHMSSALCSACKTGYVTRAKDDAWTCHSCDSKYQYSDIGHKVQCCLDKLAIINKKDEKSLEEYIRNVSLVLAPNHYLILDAKQRLAGVLRDAINREPRPTKKIMRRKIELCKELLPVLEKISPGICRIKAITLYELHATMVQLAKKLFDGREISGSAYLNELQYAEKLLKRSLEMLLIEPVAIIPLTLSVTLDLWSPAMADQSSLLALVILAVGVTVHFSLHKVEEGHVGVYYRGGALLPATSQPGFHMMVPLLTSYKAIQTTLQTDEVKNVPCGTSGGVMIYFERIEVVNKLEPNSVLDVVRNFTADYDKTLIFNKVHHELNQFCSAHSLHEVYIDLFDQIDENLRTALQKDLNEMAPGLRVQAVRVTKPKIPEAIRKNYELMESEKSKLLIAAQHQKVVEKEAETARRKAVIEAEKEAQVAKIQYEQKIMEKESLQKIELIEDSIHKAKQQTKAEADYYHLQKQAEANKLLLTKEYLELKKYEALSLNNKIYFGSDIPNMFLQANIGDSLSKNVQVE</sequence>
<dbReference type="CDD" id="cd20071">
    <property type="entry name" value="SET_SMYD"/>
    <property type="match status" value="1"/>
</dbReference>
<dbReference type="EMBL" id="OW152827">
    <property type="protein sequence ID" value="CAH2043999.1"/>
    <property type="molecule type" value="Genomic_DNA"/>
</dbReference>
<proteinExistence type="inferred from homology"/>
<keyword evidence="8" id="KW-0325">Glycoprotein</keyword>
<dbReference type="Gene3D" id="2.170.270.10">
    <property type="entry name" value="SET domain"/>
    <property type="match status" value="1"/>
</dbReference>
<evidence type="ECO:0000256" key="8">
    <source>
        <dbReference type="ARBA" id="ARBA00023180"/>
    </source>
</evidence>
<gene>
    <name evidence="10" type="ORF">IPOD504_LOCUS4540</name>
</gene>
<keyword evidence="11" id="KW-1185">Reference proteome</keyword>